<keyword evidence="3" id="KW-1185">Reference proteome</keyword>
<evidence type="ECO:0000256" key="1">
    <source>
        <dbReference type="SAM" id="MobiDB-lite"/>
    </source>
</evidence>
<name>A0A3N0XD07_ANAGA</name>
<evidence type="ECO:0000313" key="2">
    <source>
        <dbReference type="EMBL" id="ROI15220.1"/>
    </source>
</evidence>
<protein>
    <submittedName>
        <fullName evidence="2">Uncharacterized protein</fullName>
    </submittedName>
</protein>
<gene>
    <name evidence="2" type="ORF">DPX16_6231</name>
</gene>
<feature type="compositionally biased region" description="Polar residues" evidence="1">
    <location>
        <begin position="21"/>
        <end position="32"/>
    </location>
</feature>
<accession>A0A3N0XD07</accession>
<sequence length="89" mass="10131">MLPLTQYSLLEDSESVLLPTDTGTQEGTSNRVTEAPTAEHDDDNSLGYTADSSRKTEREPLRCFCRRKDVPLKAEDVREGMQEVWEVER</sequence>
<feature type="region of interest" description="Disordered" evidence="1">
    <location>
        <begin position="13"/>
        <end position="57"/>
    </location>
</feature>
<dbReference type="OrthoDB" id="10528463at2759"/>
<dbReference type="EMBL" id="RJVU01079956">
    <property type="protein sequence ID" value="ROI15220.1"/>
    <property type="molecule type" value="Genomic_DNA"/>
</dbReference>
<organism evidence="2 3">
    <name type="scientific">Anabarilius grahami</name>
    <name type="common">Kanglang fish</name>
    <name type="synonym">Barilius grahami</name>
    <dbReference type="NCBI Taxonomy" id="495550"/>
    <lineage>
        <taxon>Eukaryota</taxon>
        <taxon>Metazoa</taxon>
        <taxon>Chordata</taxon>
        <taxon>Craniata</taxon>
        <taxon>Vertebrata</taxon>
        <taxon>Euteleostomi</taxon>
        <taxon>Actinopterygii</taxon>
        <taxon>Neopterygii</taxon>
        <taxon>Teleostei</taxon>
        <taxon>Ostariophysi</taxon>
        <taxon>Cypriniformes</taxon>
        <taxon>Xenocyprididae</taxon>
        <taxon>Xenocypridinae</taxon>
        <taxon>Xenocypridinae incertae sedis</taxon>
        <taxon>Anabarilius</taxon>
    </lineage>
</organism>
<dbReference type="AlphaFoldDB" id="A0A3N0XD07"/>
<reference evidence="2 3" key="1">
    <citation type="submission" date="2018-10" db="EMBL/GenBank/DDBJ databases">
        <title>Genome assembly for a Yunnan-Guizhou Plateau 3E fish, Anabarilius grahami (Regan), and its evolutionary and genetic applications.</title>
        <authorList>
            <person name="Jiang W."/>
        </authorList>
    </citation>
    <scope>NUCLEOTIDE SEQUENCE [LARGE SCALE GENOMIC DNA]</scope>
    <source>
        <strain evidence="2">AG-KIZ</strain>
        <tissue evidence="2">Muscle</tissue>
    </source>
</reference>
<dbReference type="Proteomes" id="UP000281406">
    <property type="component" value="Unassembled WGS sequence"/>
</dbReference>
<proteinExistence type="predicted"/>
<comment type="caution">
    <text evidence="2">The sequence shown here is derived from an EMBL/GenBank/DDBJ whole genome shotgun (WGS) entry which is preliminary data.</text>
</comment>
<evidence type="ECO:0000313" key="3">
    <source>
        <dbReference type="Proteomes" id="UP000281406"/>
    </source>
</evidence>